<reference evidence="2" key="2">
    <citation type="submission" date="2018-05" db="EMBL/GenBank/DDBJ databases">
        <title>OpunRS2 (Oryza punctata Reference Sequence Version 2).</title>
        <authorList>
            <person name="Zhang J."/>
            <person name="Kudrna D."/>
            <person name="Lee S."/>
            <person name="Talag J."/>
            <person name="Welchert J."/>
            <person name="Wing R.A."/>
        </authorList>
    </citation>
    <scope>NUCLEOTIDE SEQUENCE [LARGE SCALE GENOMIC DNA]</scope>
</reference>
<organism evidence="2">
    <name type="scientific">Oryza punctata</name>
    <name type="common">Red rice</name>
    <dbReference type="NCBI Taxonomy" id="4537"/>
    <lineage>
        <taxon>Eukaryota</taxon>
        <taxon>Viridiplantae</taxon>
        <taxon>Streptophyta</taxon>
        <taxon>Embryophyta</taxon>
        <taxon>Tracheophyta</taxon>
        <taxon>Spermatophyta</taxon>
        <taxon>Magnoliopsida</taxon>
        <taxon>Liliopsida</taxon>
        <taxon>Poales</taxon>
        <taxon>Poaceae</taxon>
        <taxon>BOP clade</taxon>
        <taxon>Oryzoideae</taxon>
        <taxon>Oryzeae</taxon>
        <taxon>Oryzinae</taxon>
        <taxon>Oryza</taxon>
    </lineage>
</organism>
<dbReference type="AlphaFoldDB" id="A0A0E0LC76"/>
<proteinExistence type="predicted"/>
<protein>
    <submittedName>
        <fullName evidence="2">Uncharacterized protein</fullName>
    </submittedName>
</protein>
<dbReference type="InterPro" id="IPR044221">
    <property type="entry name" value="DYAD/AMEIOTIC1"/>
</dbReference>
<feature type="region of interest" description="Disordered" evidence="1">
    <location>
        <begin position="130"/>
        <end position="149"/>
    </location>
</feature>
<dbReference type="GO" id="GO:0007131">
    <property type="term" value="P:reciprocal meiotic recombination"/>
    <property type="evidence" value="ECO:0007669"/>
    <property type="project" value="InterPro"/>
</dbReference>
<dbReference type="EnsemblPlants" id="OPUNC06G15410.1">
    <property type="protein sequence ID" value="OPUNC06G15410.1"/>
    <property type="gene ID" value="OPUNC06G15410"/>
</dbReference>
<evidence type="ECO:0000313" key="3">
    <source>
        <dbReference type="Proteomes" id="UP000026962"/>
    </source>
</evidence>
<accession>A0A0E0LC76</accession>
<evidence type="ECO:0000256" key="1">
    <source>
        <dbReference type="SAM" id="MobiDB-lite"/>
    </source>
</evidence>
<sequence>MVDPGCGFFCCCSLSSTCSHQARLGDTGLLNHLLRHIANKIATAVPSVAAQHRQRPEYWLDPAELVALQQKAGVADPYWVPPPGWKPGDPCRRRVKKQVEQLAGVKSLWCPPTHGGGPVAAARRRRLSGNALPSARSGKRGGGAGPAIGGEEAMVARGEEAEATRCIRGGGGCPVARRWQRCPPLYQIRREGRWRRPKGSDLAALWVNQSMAVDLERTGWT</sequence>
<dbReference type="Proteomes" id="UP000026962">
    <property type="component" value="Chromosome 6"/>
</dbReference>
<dbReference type="GO" id="GO:0051177">
    <property type="term" value="P:meiotic sister chromatid cohesion"/>
    <property type="evidence" value="ECO:0007669"/>
    <property type="project" value="InterPro"/>
</dbReference>
<keyword evidence="3" id="KW-1185">Reference proteome</keyword>
<dbReference type="STRING" id="4537.A0A0E0LC76"/>
<reference evidence="2" key="1">
    <citation type="submission" date="2015-04" db="UniProtKB">
        <authorList>
            <consortium name="EnsemblPlants"/>
        </authorList>
    </citation>
    <scope>IDENTIFICATION</scope>
</reference>
<dbReference type="HOGENOM" id="CLU_1252397_0_0_1"/>
<name>A0A0E0LC76_ORYPU</name>
<dbReference type="Gramene" id="OPUNC06G15410.1">
    <property type="protein sequence ID" value="OPUNC06G15410.1"/>
    <property type="gene ID" value="OPUNC06G15410"/>
</dbReference>
<evidence type="ECO:0000313" key="2">
    <source>
        <dbReference type="EnsemblPlants" id="OPUNC06G15410.1"/>
    </source>
</evidence>
<dbReference type="PANTHER" id="PTHR46740">
    <property type="entry name" value="PROTEIN DYAD"/>
    <property type="match status" value="1"/>
</dbReference>
<dbReference type="PANTHER" id="PTHR46740:SF6">
    <property type="entry name" value="OS12G0623300 PROTEIN"/>
    <property type="match status" value="1"/>
</dbReference>